<dbReference type="InterPro" id="IPR006634">
    <property type="entry name" value="TLC-dom"/>
</dbReference>
<feature type="transmembrane region" description="Helical" evidence="5">
    <location>
        <begin position="117"/>
        <end position="134"/>
    </location>
</feature>
<feature type="transmembrane region" description="Helical" evidence="5">
    <location>
        <begin position="214"/>
        <end position="238"/>
    </location>
</feature>
<feature type="transmembrane region" description="Helical" evidence="5">
    <location>
        <begin position="171"/>
        <end position="194"/>
    </location>
</feature>
<dbReference type="EMBL" id="HBHK01000451">
    <property type="protein sequence ID" value="CAD9662302.1"/>
    <property type="molecule type" value="Transcribed_RNA"/>
</dbReference>
<sequence length="253" mass="28655">MVTLTRFAGVLTGFFAFGYLTKTLDQTNTGGVQSRCTNAFCATTTLFLSLASLDLFAEMCNYSLYGVNDILFYNSPRHFKFLEHQKAQADTLGLYMFAYMTQDMVVRYIYRRLEFRYFIHHMACVVPVTLCFVADQTPIFLIAATISELSTPVVCLFEVGQREGGYAKKYIMPCGVLMNILFPLRFLWFCYLTAAAFYELCNSGVALAINPDNISFSALIILLLCNGSWWLQILLGTVKEIALMSKKKQKKTT</sequence>
<feature type="domain" description="TLC" evidence="6">
    <location>
        <begin position="72"/>
        <end position="234"/>
    </location>
</feature>
<evidence type="ECO:0000256" key="4">
    <source>
        <dbReference type="ARBA" id="ARBA00023136"/>
    </source>
</evidence>
<name>A0A7S2W1Q9_9STRA</name>
<gene>
    <name evidence="7" type="ORF">QSP1433_LOCUS276</name>
</gene>
<protein>
    <recommendedName>
        <fullName evidence="6">TLC domain-containing protein</fullName>
    </recommendedName>
</protein>
<keyword evidence="4 5" id="KW-0472">Membrane</keyword>
<proteinExistence type="predicted"/>
<reference evidence="7" key="1">
    <citation type="submission" date="2021-01" db="EMBL/GenBank/DDBJ databases">
        <authorList>
            <person name="Corre E."/>
            <person name="Pelletier E."/>
            <person name="Niang G."/>
            <person name="Scheremetjew M."/>
            <person name="Finn R."/>
            <person name="Kale V."/>
            <person name="Holt S."/>
            <person name="Cochrane G."/>
            <person name="Meng A."/>
            <person name="Brown T."/>
            <person name="Cohen L."/>
        </authorList>
    </citation>
    <scope>NUCLEOTIDE SEQUENCE</scope>
    <source>
        <strain evidence="7">NY070348D</strain>
    </source>
</reference>
<comment type="subcellular location">
    <subcellularLocation>
        <location evidence="1">Membrane</location>
        <topology evidence="1">Multi-pass membrane protein</topology>
    </subcellularLocation>
</comment>
<evidence type="ECO:0000256" key="5">
    <source>
        <dbReference type="SAM" id="Phobius"/>
    </source>
</evidence>
<evidence type="ECO:0000259" key="6">
    <source>
        <dbReference type="Pfam" id="PF03798"/>
    </source>
</evidence>
<keyword evidence="2 5" id="KW-0812">Transmembrane</keyword>
<accession>A0A7S2W1Q9</accession>
<dbReference type="Pfam" id="PF03798">
    <property type="entry name" value="TRAM_LAG1_CLN8"/>
    <property type="match status" value="1"/>
</dbReference>
<evidence type="ECO:0000313" key="7">
    <source>
        <dbReference type="EMBL" id="CAD9662302.1"/>
    </source>
</evidence>
<evidence type="ECO:0000256" key="1">
    <source>
        <dbReference type="ARBA" id="ARBA00004141"/>
    </source>
</evidence>
<dbReference type="GO" id="GO:0016020">
    <property type="term" value="C:membrane"/>
    <property type="evidence" value="ECO:0007669"/>
    <property type="project" value="UniProtKB-SubCell"/>
</dbReference>
<keyword evidence="3 5" id="KW-1133">Transmembrane helix</keyword>
<dbReference type="AlphaFoldDB" id="A0A7S2W1Q9"/>
<evidence type="ECO:0000256" key="2">
    <source>
        <dbReference type="ARBA" id="ARBA00022692"/>
    </source>
</evidence>
<feature type="transmembrane region" description="Helical" evidence="5">
    <location>
        <begin position="140"/>
        <end position="159"/>
    </location>
</feature>
<organism evidence="7">
    <name type="scientific">Mucochytrium quahogii</name>
    <dbReference type="NCBI Taxonomy" id="96639"/>
    <lineage>
        <taxon>Eukaryota</taxon>
        <taxon>Sar</taxon>
        <taxon>Stramenopiles</taxon>
        <taxon>Bigyra</taxon>
        <taxon>Labyrinthulomycetes</taxon>
        <taxon>Thraustochytrida</taxon>
        <taxon>Thraustochytriidae</taxon>
        <taxon>Mucochytrium</taxon>
    </lineage>
</organism>
<evidence type="ECO:0000256" key="3">
    <source>
        <dbReference type="ARBA" id="ARBA00022989"/>
    </source>
</evidence>